<dbReference type="Pfam" id="PF04296">
    <property type="entry name" value="YlxR"/>
    <property type="match status" value="1"/>
</dbReference>
<evidence type="ECO:0000313" key="5">
    <source>
        <dbReference type="Proteomes" id="UP000268291"/>
    </source>
</evidence>
<dbReference type="SUPFAM" id="SSF64376">
    <property type="entry name" value="YlxR-like"/>
    <property type="match status" value="1"/>
</dbReference>
<dbReference type="AlphaFoldDB" id="A0A2P8GYF3"/>
<dbReference type="InterPro" id="IPR037465">
    <property type="entry name" value="YlxR"/>
</dbReference>
<dbReference type="EMBL" id="RZGY01000001">
    <property type="protein sequence ID" value="RUQ86568.1"/>
    <property type="molecule type" value="Genomic_DNA"/>
</dbReference>
<dbReference type="PANTHER" id="PTHR34215">
    <property type="entry name" value="BLL0784 PROTEIN"/>
    <property type="match status" value="1"/>
</dbReference>
<reference evidence="3 5" key="2">
    <citation type="submission" date="2018-12" db="EMBL/GenBank/DDBJ databases">
        <authorList>
            <person name="hu s."/>
            <person name="Xu Y."/>
            <person name="Xu B."/>
            <person name="Li F."/>
        </authorList>
    </citation>
    <scope>NUCLEOTIDE SEQUENCE [LARGE SCALE GENOMIC DNA]</scope>
    <source>
        <strain evidence="3 5">KSW2-17</strain>
    </source>
</reference>
<name>A0A2P8GYF3_9MICO</name>
<reference evidence="2 4" key="1">
    <citation type="submission" date="2018-03" db="EMBL/GenBank/DDBJ databases">
        <title>Genomic Encyclopedia of Archaeal and Bacterial Type Strains, Phase II (KMG-II): from individual species to whole genera.</title>
        <authorList>
            <person name="Goeker M."/>
        </authorList>
    </citation>
    <scope>NUCLEOTIDE SEQUENCE [LARGE SCALE GENOMIC DNA]</scope>
    <source>
        <strain evidence="2 4">DSM 21548</strain>
    </source>
</reference>
<evidence type="ECO:0000313" key="2">
    <source>
        <dbReference type="EMBL" id="PSL38975.1"/>
    </source>
</evidence>
<accession>A0A2P8GYF3</accession>
<comment type="caution">
    <text evidence="2">The sequence shown here is derived from an EMBL/GenBank/DDBJ whole genome shotgun (WGS) entry which is preliminary data.</text>
</comment>
<dbReference type="OrthoDB" id="5244965at2"/>
<dbReference type="InterPro" id="IPR007393">
    <property type="entry name" value="YlxR_dom"/>
</dbReference>
<gene>
    <name evidence="2" type="ORF">CLV49_2606</name>
    <name evidence="3" type="ORF">ELQ93_06195</name>
</gene>
<evidence type="ECO:0000313" key="3">
    <source>
        <dbReference type="EMBL" id="RUQ86568.1"/>
    </source>
</evidence>
<dbReference type="Proteomes" id="UP000241203">
    <property type="component" value="Unassembled WGS sequence"/>
</dbReference>
<keyword evidence="5" id="KW-1185">Reference proteome</keyword>
<evidence type="ECO:0000259" key="1">
    <source>
        <dbReference type="Pfam" id="PF04296"/>
    </source>
</evidence>
<evidence type="ECO:0000313" key="4">
    <source>
        <dbReference type="Proteomes" id="UP000241203"/>
    </source>
</evidence>
<proteinExistence type="predicted"/>
<organism evidence="2 4">
    <name type="scientific">Labedella gwakjiensis</name>
    <dbReference type="NCBI Taxonomy" id="390269"/>
    <lineage>
        <taxon>Bacteria</taxon>
        <taxon>Bacillati</taxon>
        <taxon>Actinomycetota</taxon>
        <taxon>Actinomycetes</taxon>
        <taxon>Micrococcales</taxon>
        <taxon>Microbacteriaceae</taxon>
        <taxon>Labedella</taxon>
    </lineage>
</organism>
<feature type="domain" description="YlxR" evidence="1">
    <location>
        <begin position="5"/>
        <end position="69"/>
    </location>
</feature>
<dbReference type="Gene3D" id="3.30.1230.10">
    <property type="entry name" value="YlxR-like"/>
    <property type="match status" value="1"/>
</dbReference>
<dbReference type="RefSeq" id="WP_106563907.1">
    <property type="nucleotide sequence ID" value="NZ_PYAU01000001.1"/>
</dbReference>
<dbReference type="InterPro" id="IPR035931">
    <property type="entry name" value="YlxR-like_sf"/>
</dbReference>
<sequence>MEPVRTCVGCRSRSNRSALMRLVVQESQVVVDDRAALPGRGAWLHPDIECFRLAEKKRAFTRAFRVKNALDTNSLENRLNG</sequence>
<dbReference type="PANTHER" id="PTHR34215:SF1">
    <property type="entry name" value="YLXR DOMAIN-CONTAINING PROTEIN"/>
    <property type="match status" value="1"/>
</dbReference>
<protein>
    <submittedName>
        <fullName evidence="3">YlxR family protein</fullName>
    </submittedName>
</protein>
<dbReference type="Proteomes" id="UP000268291">
    <property type="component" value="Unassembled WGS sequence"/>
</dbReference>
<dbReference type="EMBL" id="PYAU01000001">
    <property type="protein sequence ID" value="PSL38975.1"/>
    <property type="molecule type" value="Genomic_DNA"/>
</dbReference>